<dbReference type="EMBL" id="PHHE01000001">
    <property type="protein sequence ID" value="PKA72874.1"/>
    <property type="molecule type" value="Genomic_DNA"/>
</dbReference>
<dbReference type="RefSeq" id="WP_100848134.1">
    <property type="nucleotide sequence ID" value="NZ_PHHE01000001.1"/>
</dbReference>
<evidence type="ECO:0000313" key="1">
    <source>
        <dbReference type="EMBL" id="PKA72874.1"/>
    </source>
</evidence>
<protein>
    <submittedName>
        <fullName evidence="1">Uncharacterized protein</fullName>
    </submittedName>
</protein>
<reference evidence="1 2" key="1">
    <citation type="submission" date="2017-11" db="EMBL/GenBank/DDBJ databases">
        <title>Genome sequencing of a diverse group of Pseudomonas species.</title>
        <authorList>
            <person name="Loper J."/>
        </authorList>
    </citation>
    <scope>NUCLEOTIDE SEQUENCE [LARGE SCALE GENOMIC DNA]</scope>
    <source>
        <strain evidence="1 2">LMG 25716</strain>
    </source>
</reference>
<sequence>MTDLSLKDLERRLRLADESFVRSYTRHGKKLPKLSPEDSEGVEFFNSIQRELQRERMKAIYSDHNV</sequence>
<accession>A0ABX4Q7T9</accession>
<proteinExistence type="predicted"/>
<keyword evidence="2" id="KW-1185">Reference proteome</keyword>
<dbReference type="Proteomes" id="UP000232455">
    <property type="component" value="Unassembled WGS sequence"/>
</dbReference>
<comment type="caution">
    <text evidence="1">The sequence shown here is derived from an EMBL/GenBank/DDBJ whole genome shotgun (WGS) entry which is preliminary data.</text>
</comment>
<evidence type="ECO:0000313" key="2">
    <source>
        <dbReference type="Proteomes" id="UP000232455"/>
    </source>
</evidence>
<organism evidence="1 2">
    <name type="scientific">Pseudomonas baetica</name>
    <dbReference type="NCBI Taxonomy" id="674054"/>
    <lineage>
        <taxon>Bacteria</taxon>
        <taxon>Pseudomonadati</taxon>
        <taxon>Pseudomonadota</taxon>
        <taxon>Gammaproteobacteria</taxon>
        <taxon>Pseudomonadales</taxon>
        <taxon>Pseudomonadaceae</taxon>
        <taxon>Pseudomonas</taxon>
    </lineage>
</organism>
<name>A0ABX4Q7T9_9PSED</name>
<gene>
    <name evidence="1" type="ORF">ATI02_5975</name>
</gene>